<name>A0ABW1VKB9_9GAMM</name>
<accession>A0ABW1VKB9</accession>
<reference evidence="3" key="1">
    <citation type="journal article" date="2019" name="Int. J. Syst. Evol. Microbiol.">
        <title>The Global Catalogue of Microorganisms (GCM) 10K type strain sequencing project: providing services to taxonomists for standard genome sequencing and annotation.</title>
        <authorList>
            <consortium name="The Broad Institute Genomics Platform"/>
            <consortium name="The Broad Institute Genome Sequencing Center for Infectious Disease"/>
            <person name="Wu L."/>
            <person name="Ma J."/>
        </authorList>
    </citation>
    <scope>NUCLEOTIDE SEQUENCE [LARGE SCALE GENOMIC DNA]</scope>
    <source>
        <strain evidence="3">CGMCC 4.1530</strain>
    </source>
</reference>
<evidence type="ECO:0008006" key="4">
    <source>
        <dbReference type="Google" id="ProtNLM"/>
    </source>
</evidence>
<evidence type="ECO:0000313" key="2">
    <source>
        <dbReference type="EMBL" id="MFC6360730.1"/>
    </source>
</evidence>
<keyword evidence="3" id="KW-1185">Reference proteome</keyword>
<organism evidence="2 3">
    <name type="scientific">Tatumella punctata</name>
    <dbReference type="NCBI Taxonomy" id="399969"/>
    <lineage>
        <taxon>Bacteria</taxon>
        <taxon>Pseudomonadati</taxon>
        <taxon>Pseudomonadota</taxon>
        <taxon>Gammaproteobacteria</taxon>
        <taxon>Enterobacterales</taxon>
        <taxon>Erwiniaceae</taxon>
        <taxon>Tatumella</taxon>
    </lineage>
</organism>
<sequence length="95" mass="10811">MKKYNLSVVFLLLMSSMFYSHAGMIRFNGNIYQSPCSQTFTDGSVIFRCQQGQLKTRQKTALSVRDGALPMDLGTRKLTWINPQHSLGVMVISYR</sequence>
<dbReference type="Proteomes" id="UP001596215">
    <property type="component" value="Unassembled WGS sequence"/>
</dbReference>
<evidence type="ECO:0000313" key="3">
    <source>
        <dbReference type="Proteomes" id="UP001596215"/>
    </source>
</evidence>
<dbReference type="RefSeq" id="WP_343877451.1">
    <property type="nucleotide sequence ID" value="NZ_BAAAFW010000059.1"/>
</dbReference>
<feature type="chain" id="PRO_5045063561" description="Type 1 fimbrial protein" evidence="1">
    <location>
        <begin position="23"/>
        <end position="95"/>
    </location>
</feature>
<feature type="signal peptide" evidence="1">
    <location>
        <begin position="1"/>
        <end position="22"/>
    </location>
</feature>
<keyword evidence="1" id="KW-0732">Signal</keyword>
<evidence type="ECO:0000256" key="1">
    <source>
        <dbReference type="SAM" id="SignalP"/>
    </source>
</evidence>
<comment type="caution">
    <text evidence="2">The sequence shown here is derived from an EMBL/GenBank/DDBJ whole genome shotgun (WGS) entry which is preliminary data.</text>
</comment>
<proteinExistence type="predicted"/>
<protein>
    <recommendedName>
        <fullName evidence="4">Type 1 fimbrial protein</fullName>
    </recommendedName>
</protein>
<gene>
    <name evidence="2" type="ORF">ACFP73_01200</name>
</gene>
<dbReference type="EMBL" id="JBHSUC010000001">
    <property type="protein sequence ID" value="MFC6360730.1"/>
    <property type="molecule type" value="Genomic_DNA"/>
</dbReference>